<evidence type="ECO:0000256" key="1">
    <source>
        <dbReference type="ARBA" id="ARBA00004613"/>
    </source>
</evidence>
<evidence type="ECO:0000313" key="13">
    <source>
        <dbReference type="Proteomes" id="UP000245119"/>
    </source>
</evidence>
<dbReference type="SUPFAM" id="SSF57196">
    <property type="entry name" value="EGF/Laminin"/>
    <property type="match status" value="2"/>
</dbReference>
<dbReference type="SMART" id="SM00179">
    <property type="entry name" value="EGF_CA"/>
    <property type="match status" value="7"/>
</dbReference>
<dbReference type="InterPro" id="IPR049883">
    <property type="entry name" value="NOTCH1_EGF-like"/>
</dbReference>
<comment type="caution">
    <text evidence="8">Lacks conserved residue(s) required for the propagation of feature annotation.</text>
</comment>
<sequence length="1057" mass="115440">MASRPACGRWSSRTPSPVTTATAAPPTTQPKLTYTTGSSVSMATASLVTRIPPSEGATFMHVTDDVVKKGSRLQVDVSAERVEVLTPRGVALQEMESPFLLNVSGRQPQAEGAGGHDLYVGLNRGVNSHQPSGSGLCQVEISLYEFAKDCERGTHNCHKDAECLTSRKTYRCKCKDGFYGDGKICVDDDECKFENGGCAHTCHNTPGNFTCSCYPGFVLTNDGLDCIDLNECLENRGGCSQQCVNTVGSYLCRCDAGYSLHEDGRTCVKTCSIGNGGCQHVCKDTPTGTQCSCAPKYILASDRVACIASCAVKNGGCEKKCRDTPTGPVCSCPAGYQLHQDGRSCLDIDECQKDKGGCSHQCVNNHGSYECVCPSGHKVGLDQSTCTDIDECAVKDSCDHECTNLPGSYLCTCKPGYQQYGLTHCADIDECSVQNGGCQHNCTNTEGSYRCSCAPNYKLHPNGRDCVDADQCLPLREVPMSVLQCSPPDPRRKQQRCTLRCQPKARFTSLPGNEVVLTCSSASNYQWRVEGANTSIPACSEKEAAMSYKRRARLAFIVKRCEVRNSSVEELKTSLAATLEGQKKYRCENSCQVNYVNITCGTQVSKLKRLVRGTPDELVTAEVEIQMNSHQPTGKCGANCMAARTLKRFKRSFKKLKKGIRQNKFEIKFEARQYKVLRKSFNPDKKVEEACEAGFILVNKTCVACSAGTFYDAASGTCSPCPAGSYQNKEGKLNCKSCDQDYITGPPGASSRKQCTDLCAPGYYSANGSVPCVPCPAGTFQPQAGRTSCTPCGPQLTTSRAAASSFAHCRAKERCPAGHFYEVSEGVCKVCPVGTYQTDSEQNFCVACPGTTTTDNTASTSPEDCKDRTCGKFDGEYFGVIQSPNYPGNYPNNVNCVWTIKPEKNRRILIIVPDIALSDDSKCGDVLVMRKSKSPYSRVTFETCGSLTTPTAFTARSSKLWIQFRSDGNNTAGGFSIPFVTYNEEYQSLIEDIVKDGRLYSSYQHQQIFKDRLLLHALLEVIATPYNYLKYANVSRSMFPHSFFKLLTPKVRRFFYS</sequence>
<dbReference type="Proteomes" id="UP000245119">
    <property type="component" value="Linkage Group LG3"/>
</dbReference>
<dbReference type="Pfam" id="PF14670">
    <property type="entry name" value="FXa_inhibition"/>
    <property type="match status" value="5"/>
</dbReference>
<dbReference type="Gene3D" id="2.10.25.10">
    <property type="entry name" value="Laminin"/>
    <property type="match status" value="8"/>
</dbReference>
<feature type="domain" description="EGF-like" evidence="11">
    <location>
        <begin position="427"/>
        <end position="467"/>
    </location>
</feature>
<feature type="domain" description="EGF-like" evidence="11">
    <location>
        <begin position="388"/>
        <end position="426"/>
    </location>
</feature>
<name>A0A2T7PIH2_POMCA</name>
<feature type="domain" description="CUB" evidence="10">
    <location>
        <begin position="870"/>
        <end position="982"/>
    </location>
</feature>
<dbReference type="FunFam" id="2.10.25.10:FF:000014">
    <property type="entry name" value="Latent-transforming growth factor beta-binding protein 3"/>
    <property type="match status" value="2"/>
</dbReference>
<dbReference type="STRING" id="400727.A0A2T7PIH2"/>
<dbReference type="InterPro" id="IPR052071">
    <property type="entry name" value="SCUB_EGF-like_domain"/>
</dbReference>
<feature type="domain" description="EGF-like" evidence="11">
    <location>
        <begin position="228"/>
        <end position="268"/>
    </location>
</feature>
<dbReference type="FunFam" id="2.10.25.10:FF:000010">
    <property type="entry name" value="Pro-epidermal growth factor"/>
    <property type="match status" value="1"/>
</dbReference>
<comment type="subcellular location">
    <subcellularLocation>
        <location evidence="1">Secreted</location>
    </subcellularLocation>
</comment>
<comment type="caution">
    <text evidence="12">The sequence shown here is derived from an EMBL/GenBank/DDBJ whole genome shotgun (WGS) entry which is preliminary data.</text>
</comment>
<dbReference type="InterPro" id="IPR001881">
    <property type="entry name" value="EGF-like_Ca-bd_dom"/>
</dbReference>
<dbReference type="InterPro" id="IPR009030">
    <property type="entry name" value="Growth_fac_rcpt_cys_sf"/>
</dbReference>
<dbReference type="OrthoDB" id="4062651at2759"/>
<dbReference type="InterPro" id="IPR011641">
    <property type="entry name" value="Tyr-kin_ephrin_A/B_rcpt-like"/>
</dbReference>
<dbReference type="InterPro" id="IPR000152">
    <property type="entry name" value="EGF-type_Asp/Asn_hydroxyl_site"/>
</dbReference>
<protein>
    <recommendedName>
        <fullName evidence="14">Signal peptide, CUB and EGF-like domain-containing protein 1</fullName>
    </recommendedName>
</protein>
<feature type="region of interest" description="Disordered" evidence="9">
    <location>
        <begin position="1"/>
        <end position="32"/>
    </location>
</feature>
<organism evidence="12 13">
    <name type="scientific">Pomacea canaliculata</name>
    <name type="common">Golden apple snail</name>
    <dbReference type="NCBI Taxonomy" id="400727"/>
    <lineage>
        <taxon>Eukaryota</taxon>
        <taxon>Metazoa</taxon>
        <taxon>Spiralia</taxon>
        <taxon>Lophotrochozoa</taxon>
        <taxon>Mollusca</taxon>
        <taxon>Gastropoda</taxon>
        <taxon>Caenogastropoda</taxon>
        <taxon>Architaenioglossa</taxon>
        <taxon>Ampullarioidea</taxon>
        <taxon>Ampullariidae</taxon>
        <taxon>Pomacea</taxon>
    </lineage>
</organism>
<dbReference type="SMART" id="SM00181">
    <property type="entry name" value="EGF"/>
    <property type="match status" value="9"/>
</dbReference>
<dbReference type="InterPro" id="IPR018097">
    <property type="entry name" value="EGF_Ca-bd_CS"/>
</dbReference>
<feature type="domain" description="EGF-like" evidence="11">
    <location>
        <begin position="146"/>
        <end position="186"/>
    </location>
</feature>
<dbReference type="PROSITE" id="PS01187">
    <property type="entry name" value="EGF_CA"/>
    <property type="match status" value="2"/>
</dbReference>
<dbReference type="GO" id="GO:0007165">
    <property type="term" value="P:signal transduction"/>
    <property type="evidence" value="ECO:0007669"/>
    <property type="project" value="TreeGrafter"/>
</dbReference>
<accession>A0A2T7PIH2</accession>
<dbReference type="Pfam" id="PF00431">
    <property type="entry name" value="CUB"/>
    <property type="match status" value="1"/>
</dbReference>
<evidence type="ECO:0008006" key="14">
    <source>
        <dbReference type="Google" id="ProtNLM"/>
    </source>
</evidence>
<dbReference type="PANTHER" id="PTHR24046">
    <property type="entry name" value="SIGNAL PEPTIDE, CUB AND EGF-LIKE DOMAIN-CONTAINING"/>
    <property type="match status" value="1"/>
</dbReference>
<evidence type="ECO:0000313" key="12">
    <source>
        <dbReference type="EMBL" id="PVD33225.1"/>
    </source>
</evidence>
<keyword evidence="7" id="KW-0325">Glycoprotein</keyword>
<dbReference type="FunFam" id="2.10.25.10:FF:000240">
    <property type="entry name" value="Vitamin K-dependent protein S"/>
    <property type="match status" value="1"/>
</dbReference>
<evidence type="ECO:0000259" key="10">
    <source>
        <dbReference type="PROSITE" id="PS01180"/>
    </source>
</evidence>
<dbReference type="FunFam" id="2.10.25.10:FF:000037">
    <property type="entry name" value="Signal peptide, CUB domain and EGF-like domain-containing 2"/>
    <property type="match status" value="1"/>
</dbReference>
<dbReference type="SMART" id="SM00042">
    <property type="entry name" value="CUB"/>
    <property type="match status" value="1"/>
</dbReference>
<dbReference type="CDD" id="cd00041">
    <property type="entry name" value="CUB"/>
    <property type="match status" value="1"/>
</dbReference>
<evidence type="ECO:0000256" key="8">
    <source>
        <dbReference type="PROSITE-ProRule" id="PRU00076"/>
    </source>
</evidence>
<keyword evidence="6 8" id="KW-1015">Disulfide bond</keyword>
<evidence type="ECO:0000256" key="6">
    <source>
        <dbReference type="ARBA" id="ARBA00023157"/>
    </source>
</evidence>
<dbReference type="FunFam" id="2.60.120.290:FF:000002">
    <property type="entry name" value="Signal peptide, CUB domain and EGF-like domain-containing 2"/>
    <property type="match status" value="1"/>
</dbReference>
<keyword evidence="4" id="KW-0732">Signal</keyword>
<evidence type="ECO:0000256" key="3">
    <source>
        <dbReference type="ARBA" id="ARBA00022536"/>
    </source>
</evidence>
<dbReference type="PROSITE" id="PS00010">
    <property type="entry name" value="ASX_HYDROXYL"/>
    <property type="match status" value="5"/>
</dbReference>
<dbReference type="SUPFAM" id="SSF57184">
    <property type="entry name" value="Growth factor receptor domain"/>
    <property type="match status" value="3"/>
</dbReference>
<dbReference type="Pfam" id="PF07645">
    <property type="entry name" value="EGF_CA"/>
    <property type="match status" value="2"/>
</dbReference>
<feature type="domain" description="EGF-like" evidence="11">
    <location>
        <begin position="347"/>
        <end position="387"/>
    </location>
</feature>
<dbReference type="GO" id="GO:0005509">
    <property type="term" value="F:calcium ion binding"/>
    <property type="evidence" value="ECO:0007669"/>
    <property type="project" value="InterPro"/>
</dbReference>
<evidence type="ECO:0000256" key="5">
    <source>
        <dbReference type="ARBA" id="ARBA00022737"/>
    </source>
</evidence>
<keyword evidence="13" id="KW-1185">Reference proteome</keyword>
<evidence type="ECO:0000256" key="2">
    <source>
        <dbReference type="ARBA" id="ARBA00022525"/>
    </source>
</evidence>
<dbReference type="GO" id="GO:0009986">
    <property type="term" value="C:cell surface"/>
    <property type="evidence" value="ECO:0007669"/>
    <property type="project" value="TreeGrafter"/>
</dbReference>
<feature type="disulfide bond" evidence="8">
    <location>
        <begin position="392"/>
        <end position="402"/>
    </location>
</feature>
<dbReference type="AlphaFoldDB" id="A0A2T7PIH2"/>
<dbReference type="InterPro" id="IPR024731">
    <property type="entry name" value="NELL2-like_EGF"/>
</dbReference>
<dbReference type="InterPro" id="IPR035914">
    <property type="entry name" value="Sperma_CUB_dom_sf"/>
</dbReference>
<dbReference type="SMART" id="SM01411">
    <property type="entry name" value="Ephrin_rec_like"/>
    <property type="match status" value="3"/>
</dbReference>
<feature type="domain" description="EGF-like" evidence="11">
    <location>
        <begin position="187"/>
        <end position="227"/>
    </location>
</feature>
<evidence type="ECO:0000256" key="7">
    <source>
        <dbReference type="ARBA" id="ARBA00023180"/>
    </source>
</evidence>
<evidence type="ECO:0000256" key="9">
    <source>
        <dbReference type="SAM" id="MobiDB-lite"/>
    </source>
</evidence>
<evidence type="ECO:0000259" key="11">
    <source>
        <dbReference type="PROSITE" id="PS50026"/>
    </source>
</evidence>
<proteinExistence type="predicted"/>
<evidence type="ECO:0000256" key="4">
    <source>
        <dbReference type="ARBA" id="ARBA00022729"/>
    </source>
</evidence>
<dbReference type="SUPFAM" id="SSF49854">
    <property type="entry name" value="Spermadhesin, CUB domain"/>
    <property type="match status" value="1"/>
</dbReference>
<dbReference type="CDD" id="cd00054">
    <property type="entry name" value="EGF_CA"/>
    <property type="match status" value="3"/>
</dbReference>
<dbReference type="FunFam" id="2.10.50.10:FF:000032">
    <property type="entry name" value="Uncharacterized protein, isoform A"/>
    <property type="match status" value="1"/>
</dbReference>
<dbReference type="PANTHER" id="PTHR24046:SF7">
    <property type="entry name" value="CUB DOMAIN-CONTAINING PROTEIN"/>
    <property type="match status" value="1"/>
</dbReference>
<dbReference type="InterPro" id="IPR000742">
    <property type="entry name" value="EGF"/>
</dbReference>
<reference evidence="12 13" key="1">
    <citation type="submission" date="2018-04" db="EMBL/GenBank/DDBJ databases">
        <title>The genome of golden apple snail Pomacea canaliculata provides insight into stress tolerance and invasive adaptation.</title>
        <authorList>
            <person name="Liu C."/>
            <person name="Liu B."/>
            <person name="Ren Y."/>
            <person name="Zhang Y."/>
            <person name="Wang H."/>
            <person name="Li S."/>
            <person name="Jiang F."/>
            <person name="Yin L."/>
            <person name="Zhang G."/>
            <person name="Qian W."/>
            <person name="Fan W."/>
        </authorList>
    </citation>
    <scope>NUCLEOTIDE SEQUENCE [LARGE SCALE GENOMIC DNA]</scope>
    <source>
        <strain evidence="12">SZHN2017</strain>
        <tissue evidence="12">Muscle</tissue>
    </source>
</reference>
<feature type="compositionally biased region" description="Low complexity" evidence="9">
    <location>
        <begin position="11"/>
        <end position="30"/>
    </location>
</feature>
<dbReference type="PROSITE" id="PS01186">
    <property type="entry name" value="EGF_2"/>
    <property type="match status" value="4"/>
</dbReference>
<dbReference type="EMBL" id="PZQS01000003">
    <property type="protein sequence ID" value="PVD33225.1"/>
    <property type="molecule type" value="Genomic_DNA"/>
</dbReference>
<dbReference type="Pfam" id="PF12947">
    <property type="entry name" value="EGF_3"/>
    <property type="match status" value="1"/>
</dbReference>
<dbReference type="Gene3D" id="2.60.120.290">
    <property type="entry name" value="Spermadhesin, CUB domain"/>
    <property type="match status" value="1"/>
</dbReference>
<dbReference type="Pfam" id="PF07699">
    <property type="entry name" value="Ephrin_rec_like"/>
    <property type="match status" value="3"/>
</dbReference>
<dbReference type="PROSITE" id="PS50026">
    <property type="entry name" value="EGF_3"/>
    <property type="match status" value="6"/>
</dbReference>
<keyword evidence="2" id="KW-0964">Secreted</keyword>
<keyword evidence="5" id="KW-0677">Repeat</keyword>
<dbReference type="Gene3D" id="2.10.50.10">
    <property type="entry name" value="Tumor Necrosis Factor Receptor, subunit A, domain 2"/>
    <property type="match status" value="3"/>
</dbReference>
<dbReference type="PROSITE" id="PS01180">
    <property type="entry name" value="CUB"/>
    <property type="match status" value="1"/>
</dbReference>
<gene>
    <name evidence="12" type="ORF">C0Q70_04476</name>
</gene>
<dbReference type="InterPro" id="IPR000859">
    <property type="entry name" value="CUB_dom"/>
</dbReference>
<keyword evidence="3 8" id="KW-0245">EGF-like domain</keyword>
<dbReference type="GO" id="GO:0005615">
    <property type="term" value="C:extracellular space"/>
    <property type="evidence" value="ECO:0007669"/>
    <property type="project" value="TreeGrafter"/>
</dbReference>